<gene>
    <name evidence="1" type="ORF">ACFWGY_12140</name>
</gene>
<protein>
    <submittedName>
        <fullName evidence="1">DUF3626 domain-containing protein</fullName>
    </submittedName>
</protein>
<sequence>MIQSLAADNVYRSQFTTGVSNGGLTAFPGGDR</sequence>
<reference evidence="1 2" key="1">
    <citation type="submission" date="2024-09" db="EMBL/GenBank/DDBJ databases">
        <title>The Natural Products Discovery Center: Release of the First 8490 Sequenced Strains for Exploring Actinobacteria Biosynthetic Diversity.</title>
        <authorList>
            <person name="Kalkreuter E."/>
            <person name="Kautsar S.A."/>
            <person name="Yang D."/>
            <person name="Bader C.D."/>
            <person name="Teijaro C.N."/>
            <person name="Fluegel L."/>
            <person name="Davis C.M."/>
            <person name="Simpson J.R."/>
            <person name="Lauterbach L."/>
            <person name="Steele A.D."/>
            <person name="Gui C."/>
            <person name="Meng S."/>
            <person name="Li G."/>
            <person name="Viehrig K."/>
            <person name="Ye F."/>
            <person name="Su P."/>
            <person name="Kiefer A.F."/>
            <person name="Nichols A."/>
            <person name="Cepeda A.J."/>
            <person name="Yan W."/>
            <person name="Fan B."/>
            <person name="Jiang Y."/>
            <person name="Adhikari A."/>
            <person name="Zheng C.-J."/>
            <person name="Schuster L."/>
            <person name="Cowan T.M."/>
            <person name="Smanski M.J."/>
            <person name="Chevrette M.G."/>
            <person name="De Carvalho L.P.S."/>
            <person name="Shen B."/>
        </authorList>
    </citation>
    <scope>NUCLEOTIDE SEQUENCE [LARGE SCALE GENOMIC DNA]</scope>
    <source>
        <strain evidence="1 2">NPDC060353</strain>
    </source>
</reference>
<keyword evidence="2" id="KW-1185">Reference proteome</keyword>
<accession>A0ABW6G4I8</accession>
<dbReference type="RefSeq" id="WP_372497697.1">
    <property type="nucleotide sequence ID" value="NZ_JANBBF010000008.1"/>
</dbReference>
<name>A0ABW6G4I8_9PSEU</name>
<dbReference type="Proteomes" id="UP001598673">
    <property type="component" value="Unassembled WGS sequence"/>
</dbReference>
<proteinExistence type="predicted"/>
<evidence type="ECO:0000313" key="2">
    <source>
        <dbReference type="Proteomes" id="UP001598673"/>
    </source>
</evidence>
<comment type="caution">
    <text evidence="1">The sequence shown here is derived from an EMBL/GenBank/DDBJ whole genome shotgun (WGS) entry which is preliminary data.</text>
</comment>
<organism evidence="1 2">
    <name type="scientific">Prauserella salsuginis</name>
    <dbReference type="NCBI Taxonomy" id="387889"/>
    <lineage>
        <taxon>Bacteria</taxon>
        <taxon>Bacillati</taxon>
        <taxon>Actinomycetota</taxon>
        <taxon>Actinomycetes</taxon>
        <taxon>Pseudonocardiales</taxon>
        <taxon>Pseudonocardiaceae</taxon>
        <taxon>Prauserella</taxon>
        <taxon>Prauserella salsuginis group</taxon>
    </lineage>
</organism>
<dbReference type="EMBL" id="JBHXCV010000006">
    <property type="protein sequence ID" value="MFD6794081.1"/>
    <property type="molecule type" value="Genomic_DNA"/>
</dbReference>
<evidence type="ECO:0000313" key="1">
    <source>
        <dbReference type="EMBL" id="MFD6794081.1"/>
    </source>
</evidence>